<keyword evidence="7 10" id="KW-0255">Endonuclease</keyword>
<protein>
    <recommendedName>
        <fullName evidence="4 10">Ribonuclease H</fullName>
        <shortName evidence="10">RNase H</shortName>
        <ecNumber evidence="4 10">3.1.26.4</ecNumber>
    </recommendedName>
</protein>
<dbReference type="InterPro" id="IPR036397">
    <property type="entry name" value="RNaseH_sf"/>
</dbReference>
<comment type="similarity">
    <text evidence="2 10">Belongs to the RNase H family.</text>
</comment>
<dbReference type="CDD" id="cd09278">
    <property type="entry name" value="RNase_HI_prokaryote_like"/>
    <property type="match status" value="1"/>
</dbReference>
<feature type="binding site" evidence="10">
    <location>
        <position position="177"/>
    </location>
    <ligand>
        <name>Mg(2+)</name>
        <dbReference type="ChEBI" id="CHEBI:18420"/>
        <label>2</label>
    </ligand>
</feature>
<evidence type="ECO:0000256" key="10">
    <source>
        <dbReference type="HAMAP-Rule" id="MF_00042"/>
    </source>
</evidence>
<keyword evidence="5 10" id="KW-0540">Nuclease</keyword>
<feature type="binding site" evidence="10">
    <location>
        <position position="68"/>
    </location>
    <ligand>
        <name>Mg(2+)</name>
        <dbReference type="ChEBI" id="CHEBI:18420"/>
        <label>1</label>
    </ligand>
</feature>
<evidence type="ECO:0000256" key="8">
    <source>
        <dbReference type="ARBA" id="ARBA00022801"/>
    </source>
</evidence>
<dbReference type="InterPro" id="IPR012337">
    <property type="entry name" value="RNaseH-like_sf"/>
</dbReference>
<dbReference type="InterPro" id="IPR022892">
    <property type="entry name" value="RNaseHI"/>
</dbReference>
<evidence type="ECO:0000313" key="12">
    <source>
        <dbReference type="EMBL" id="WGK70436.1"/>
    </source>
</evidence>
<comment type="catalytic activity">
    <reaction evidence="1 10">
        <text>Endonucleolytic cleavage to 5'-phosphomonoester.</text>
        <dbReference type="EC" id="3.1.26.4"/>
    </reaction>
</comment>
<evidence type="ECO:0000256" key="3">
    <source>
        <dbReference type="ARBA" id="ARBA00011245"/>
    </source>
</evidence>
<keyword evidence="6 10" id="KW-0479">Metal-binding</keyword>
<evidence type="ECO:0000256" key="6">
    <source>
        <dbReference type="ARBA" id="ARBA00022723"/>
    </source>
</evidence>
<dbReference type="PROSITE" id="PS50879">
    <property type="entry name" value="RNASE_H_1"/>
    <property type="match status" value="1"/>
</dbReference>
<dbReference type="SUPFAM" id="SSF53098">
    <property type="entry name" value="Ribonuclease H-like"/>
    <property type="match status" value="1"/>
</dbReference>
<dbReference type="PANTHER" id="PTHR10642:SF26">
    <property type="entry name" value="RIBONUCLEASE H1"/>
    <property type="match status" value="1"/>
</dbReference>
<dbReference type="Gene3D" id="3.30.420.10">
    <property type="entry name" value="Ribonuclease H-like superfamily/Ribonuclease H"/>
    <property type="match status" value="1"/>
</dbReference>
<keyword evidence="13" id="KW-1185">Reference proteome</keyword>
<organism evidence="12 13">
    <name type="scientific">Candidatus Haliotispira prima</name>
    <dbReference type="NCBI Taxonomy" id="3034016"/>
    <lineage>
        <taxon>Bacteria</taxon>
        <taxon>Pseudomonadati</taxon>
        <taxon>Spirochaetota</taxon>
        <taxon>Spirochaetia</taxon>
        <taxon>Spirochaetales</taxon>
        <taxon>Spirochaetaceae</taxon>
        <taxon>Candidatus Haliotispira</taxon>
    </lineage>
</organism>
<evidence type="ECO:0000259" key="11">
    <source>
        <dbReference type="PROSITE" id="PS50879"/>
    </source>
</evidence>
<evidence type="ECO:0000256" key="7">
    <source>
        <dbReference type="ARBA" id="ARBA00022759"/>
    </source>
</evidence>
<feature type="domain" description="RNase H type-1" evidence="11">
    <location>
        <begin position="1"/>
        <end position="185"/>
    </location>
</feature>
<gene>
    <name evidence="10" type="primary">rnhA</name>
    <name evidence="12" type="ORF">P0082_04065</name>
</gene>
<evidence type="ECO:0000256" key="9">
    <source>
        <dbReference type="ARBA" id="ARBA00022842"/>
    </source>
</evidence>
<name>A0ABY8MKU3_9SPIO</name>
<comment type="cofactor">
    <cofactor evidence="10">
        <name>Mg(2+)</name>
        <dbReference type="ChEBI" id="CHEBI:18420"/>
    </cofactor>
    <text evidence="10">Binds 1 Mg(2+) ion per subunit. May bind a second metal ion at a regulatory site, or after substrate binding.</text>
</comment>
<comment type="function">
    <text evidence="10">Endonuclease that specifically degrades the RNA of RNA-DNA hybrids.</text>
</comment>
<reference evidence="12 13" key="1">
    <citation type="submission" date="2023-04" db="EMBL/GenBank/DDBJ databases">
        <title>Spirochaete genome identified in red abalone sample constitutes a novel genus.</title>
        <authorList>
            <person name="Sharma S.P."/>
            <person name="Purcell C.M."/>
            <person name="Hyde J.R."/>
            <person name="Severin A.J."/>
        </authorList>
    </citation>
    <scope>NUCLEOTIDE SEQUENCE [LARGE SCALE GENOMIC DNA]</scope>
    <source>
        <strain evidence="12 13">SP-2023</strain>
    </source>
</reference>
<feature type="binding site" evidence="10">
    <location>
        <position position="9"/>
    </location>
    <ligand>
        <name>Mg(2+)</name>
        <dbReference type="ChEBI" id="CHEBI:18420"/>
        <label>2</label>
    </ligand>
</feature>
<comment type="subunit">
    <text evidence="3 10">Monomer.</text>
</comment>
<evidence type="ECO:0000256" key="5">
    <source>
        <dbReference type="ARBA" id="ARBA00022722"/>
    </source>
</evidence>
<dbReference type="EMBL" id="CP123443">
    <property type="protein sequence ID" value="WGK70436.1"/>
    <property type="molecule type" value="Genomic_DNA"/>
</dbReference>
<comment type="subcellular location">
    <subcellularLocation>
        <location evidence="10">Cytoplasm</location>
    </subcellularLocation>
</comment>
<keyword evidence="8 10" id="KW-0378">Hydrolase</keyword>
<dbReference type="PANTHER" id="PTHR10642">
    <property type="entry name" value="RIBONUCLEASE H1"/>
    <property type="match status" value="1"/>
</dbReference>
<evidence type="ECO:0000313" key="13">
    <source>
        <dbReference type="Proteomes" id="UP001228690"/>
    </source>
</evidence>
<proteinExistence type="inferred from homology"/>
<evidence type="ECO:0000256" key="2">
    <source>
        <dbReference type="ARBA" id="ARBA00005300"/>
    </source>
</evidence>
<dbReference type="InterPro" id="IPR002156">
    <property type="entry name" value="RNaseH_domain"/>
</dbReference>
<dbReference type="Pfam" id="PF00075">
    <property type="entry name" value="RNase_H"/>
    <property type="match status" value="1"/>
</dbReference>
<accession>A0ABY8MKU3</accession>
<keyword evidence="9 10" id="KW-0460">Magnesium</keyword>
<keyword evidence="10" id="KW-0963">Cytoplasm</keyword>
<dbReference type="HAMAP" id="MF_00042">
    <property type="entry name" value="RNase_H"/>
    <property type="match status" value="1"/>
</dbReference>
<dbReference type="EC" id="3.1.26.4" evidence="4 10"/>
<evidence type="ECO:0000256" key="1">
    <source>
        <dbReference type="ARBA" id="ARBA00000077"/>
    </source>
</evidence>
<sequence length="186" mass="21186">MERVVVYTDGGCRGNPGPGAWAAVSYSECEYPQKSEPGKHRNRGDGDNGIPTFEISGAAAQTTNNRMELQAVIEGLKALPSQYPQLFEHEQLAGGKHGRELPEIAVYTDSQYVKNGITTWIHNWKKNDWRTSTKKPVKNKELWQELDHQVSTVQQYASLCWHWVKGHAGHYYNERCDTLVQQKFPR</sequence>
<feature type="binding site" evidence="10">
    <location>
        <position position="109"/>
    </location>
    <ligand>
        <name>Mg(2+)</name>
        <dbReference type="ChEBI" id="CHEBI:18420"/>
        <label>1</label>
    </ligand>
</feature>
<dbReference type="GO" id="GO:0004523">
    <property type="term" value="F:RNA-DNA hybrid ribonuclease activity"/>
    <property type="evidence" value="ECO:0007669"/>
    <property type="project" value="UniProtKB-EC"/>
</dbReference>
<dbReference type="Proteomes" id="UP001228690">
    <property type="component" value="Chromosome"/>
</dbReference>
<evidence type="ECO:0000256" key="4">
    <source>
        <dbReference type="ARBA" id="ARBA00012180"/>
    </source>
</evidence>
<feature type="binding site" evidence="10">
    <location>
        <position position="9"/>
    </location>
    <ligand>
        <name>Mg(2+)</name>
        <dbReference type="ChEBI" id="CHEBI:18420"/>
        <label>1</label>
    </ligand>
</feature>
<dbReference type="InterPro" id="IPR050092">
    <property type="entry name" value="RNase_H"/>
</dbReference>